<feature type="transmembrane region" description="Helical" evidence="2">
    <location>
        <begin position="12"/>
        <end position="45"/>
    </location>
</feature>
<evidence type="ECO:0000256" key="1">
    <source>
        <dbReference type="SAM" id="MobiDB-lite"/>
    </source>
</evidence>
<accession>A0AAN7TH23</accession>
<reference evidence="3" key="1">
    <citation type="submission" date="2023-08" db="EMBL/GenBank/DDBJ databases">
        <title>Black Yeasts Isolated from many extreme environments.</title>
        <authorList>
            <person name="Coleine C."/>
            <person name="Stajich J.E."/>
            <person name="Selbmann L."/>
        </authorList>
    </citation>
    <scope>NUCLEOTIDE SEQUENCE</scope>
    <source>
        <strain evidence="3">CCFEE 5401</strain>
    </source>
</reference>
<evidence type="ECO:0000313" key="4">
    <source>
        <dbReference type="Proteomes" id="UP001310890"/>
    </source>
</evidence>
<keyword evidence="2" id="KW-0472">Membrane</keyword>
<feature type="transmembrane region" description="Helical" evidence="2">
    <location>
        <begin position="51"/>
        <end position="70"/>
    </location>
</feature>
<gene>
    <name evidence="3" type="ORF">LTR62_005248</name>
</gene>
<comment type="caution">
    <text evidence="3">The sequence shown here is derived from an EMBL/GenBank/DDBJ whole genome shotgun (WGS) entry which is preliminary data.</text>
</comment>
<dbReference type="AlphaFoldDB" id="A0AAN7TH23"/>
<dbReference type="Proteomes" id="UP001310890">
    <property type="component" value="Unassembled WGS sequence"/>
</dbReference>
<feature type="transmembrane region" description="Helical" evidence="2">
    <location>
        <begin position="82"/>
        <end position="104"/>
    </location>
</feature>
<evidence type="ECO:0000313" key="3">
    <source>
        <dbReference type="EMBL" id="KAK5111220.1"/>
    </source>
</evidence>
<dbReference type="EMBL" id="JAVRRL010000041">
    <property type="protein sequence ID" value="KAK5111220.1"/>
    <property type="molecule type" value="Genomic_DNA"/>
</dbReference>
<evidence type="ECO:0000256" key="2">
    <source>
        <dbReference type="SAM" id="Phobius"/>
    </source>
</evidence>
<sequence>MDHKSPVAQQDLLTVQTVLAAVVYILRPVVLLVYYIALYLAIAVVSLAKLLYAPIGFLLQPVVYLLRFLLACTLTPFRLLTLYIYLGIAALIGLGIGLAMRYLYQSLTGALHLDRTTQLPPARSAKEYREAKLWKKEQAFAPNLTSATHSPGQLSSAYFSTSDGMSKTRRGKGLLDQTITEEMESDY</sequence>
<keyword evidence="2" id="KW-1133">Transmembrane helix</keyword>
<keyword evidence="2" id="KW-0812">Transmembrane</keyword>
<organism evidence="3 4">
    <name type="scientific">Meristemomyces frigidus</name>
    <dbReference type="NCBI Taxonomy" id="1508187"/>
    <lineage>
        <taxon>Eukaryota</taxon>
        <taxon>Fungi</taxon>
        <taxon>Dikarya</taxon>
        <taxon>Ascomycota</taxon>
        <taxon>Pezizomycotina</taxon>
        <taxon>Dothideomycetes</taxon>
        <taxon>Dothideomycetidae</taxon>
        <taxon>Mycosphaerellales</taxon>
        <taxon>Teratosphaeriaceae</taxon>
        <taxon>Meristemomyces</taxon>
    </lineage>
</organism>
<feature type="region of interest" description="Disordered" evidence="1">
    <location>
        <begin position="161"/>
        <end position="187"/>
    </location>
</feature>
<name>A0AAN7TH23_9PEZI</name>
<proteinExistence type="predicted"/>
<protein>
    <submittedName>
        <fullName evidence="3">Uncharacterized protein</fullName>
    </submittedName>
</protein>